<evidence type="ECO:0000256" key="5">
    <source>
        <dbReference type="ARBA" id="ARBA00022989"/>
    </source>
</evidence>
<evidence type="ECO:0000256" key="1">
    <source>
        <dbReference type="ARBA" id="ARBA00004651"/>
    </source>
</evidence>
<feature type="transmembrane region" description="Helical" evidence="7">
    <location>
        <begin position="174"/>
        <end position="203"/>
    </location>
</feature>
<evidence type="ECO:0000256" key="3">
    <source>
        <dbReference type="ARBA" id="ARBA00022475"/>
    </source>
</evidence>
<protein>
    <submittedName>
        <fullName evidence="8">Dicarboxylate/amino acid:cation symporter</fullName>
    </submittedName>
</protein>
<name>A0A3E2U850_9FIRM</name>
<dbReference type="Gene3D" id="1.10.3860.10">
    <property type="entry name" value="Sodium:dicarboxylate symporter"/>
    <property type="match status" value="1"/>
</dbReference>
<evidence type="ECO:0000256" key="6">
    <source>
        <dbReference type="ARBA" id="ARBA00023136"/>
    </source>
</evidence>
<dbReference type="GO" id="GO:0005886">
    <property type="term" value="C:plasma membrane"/>
    <property type="evidence" value="ECO:0007669"/>
    <property type="project" value="UniProtKB-SubCell"/>
</dbReference>
<comment type="subcellular location">
    <subcellularLocation>
        <location evidence="1">Cell membrane</location>
        <topology evidence="1">Multi-pass membrane protein</topology>
    </subcellularLocation>
</comment>
<dbReference type="SUPFAM" id="SSF118215">
    <property type="entry name" value="Proton glutamate symport protein"/>
    <property type="match status" value="1"/>
</dbReference>
<evidence type="ECO:0000256" key="4">
    <source>
        <dbReference type="ARBA" id="ARBA00022692"/>
    </source>
</evidence>
<comment type="caution">
    <text evidence="8">The sequence shown here is derived from an EMBL/GenBank/DDBJ whole genome shotgun (WGS) entry which is preliminary data.</text>
</comment>
<gene>
    <name evidence="8" type="ORF">DWZ46_04775</name>
</gene>
<dbReference type="RefSeq" id="WP_158402649.1">
    <property type="nucleotide sequence ID" value="NZ_QVER01000004.1"/>
</dbReference>
<accession>A0A3E2U850</accession>
<keyword evidence="4 7" id="KW-0812">Transmembrane</keyword>
<dbReference type="Proteomes" id="UP000260991">
    <property type="component" value="Unassembled WGS sequence"/>
</dbReference>
<evidence type="ECO:0000256" key="2">
    <source>
        <dbReference type="ARBA" id="ARBA00022448"/>
    </source>
</evidence>
<evidence type="ECO:0000256" key="7">
    <source>
        <dbReference type="SAM" id="Phobius"/>
    </source>
</evidence>
<dbReference type="Pfam" id="PF00375">
    <property type="entry name" value="SDF"/>
    <property type="match status" value="1"/>
</dbReference>
<dbReference type="AlphaFoldDB" id="A0A3E2U850"/>
<feature type="transmembrane region" description="Helical" evidence="7">
    <location>
        <begin position="12"/>
        <end position="35"/>
    </location>
</feature>
<feature type="transmembrane region" description="Helical" evidence="7">
    <location>
        <begin position="145"/>
        <end position="162"/>
    </location>
</feature>
<evidence type="ECO:0000313" key="9">
    <source>
        <dbReference type="Proteomes" id="UP000260991"/>
    </source>
</evidence>
<feature type="transmembrane region" description="Helical" evidence="7">
    <location>
        <begin position="327"/>
        <end position="347"/>
    </location>
</feature>
<keyword evidence="2" id="KW-0813">Transport</keyword>
<keyword evidence="6 7" id="KW-0472">Membrane</keyword>
<dbReference type="PRINTS" id="PR00173">
    <property type="entry name" value="EDTRNSPORT"/>
</dbReference>
<dbReference type="InterPro" id="IPR036458">
    <property type="entry name" value="Na:dicarbo_symporter_sf"/>
</dbReference>
<keyword evidence="5 7" id="KW-1133">Transmembrane helix</keyword>
<dbReference type="GO" id="GO:0015293">
    <property type="term" value="F:symporter activity"/>
    <property type="evidence" value="ECO:0007669"/>
    <property type="project" value="UniProtKB-KW"/>
</dbReference>
<feature type="transmembrane region" description="Helical" evidence="7">
    <location>
        <begin position="223"/>
        <end position="245"/>
    </location>
</feature>
<dbReference type="PANTHER" id="PTHR42865">
    <property type="entry name" value="PROTON/GLUTAMATE-ASPARTATE SYMPORTER"/>
    <property type="match status" value="1"/>
</dbReference>
<dbReference type="PANTHER" id="PTHR42865:SF7">
    <property type="entry name" value="PROTON_GLUTAMATE-ASPARTATE SYMPORTER"/>
    <property type="match status" value="1"/>
</dbReference>
<feature type="transmembrane region" description="Helical" evidence="7">
    <location>
        <begin position="74"/>
        <end position="100"/>
    </location>
</feature>
<dbReference type="InterPro" id="IPR001991">
    <property type="entry name" value="Na-dicarboxylate_symporter"/>
</dbReference>
<evidence type="ECO:0000313" key="8">
    <source>
        <dbReference type="EMBL" id="RGB92396.1"/>
    </source>
</evidence>
<proteinExistence type="predicted"/>
<sequence length="414" mass="44319">MNIVGKKIGLSTQVFSAMILGAVFGLLFGGVMVKLEFIGTIWLNCIKMIVVPMVLMTIITGITSQKDLKSLGRIAVRIMVYYVLTTLVATVIGLATASVLKPGVHANFTGLASKEVSGSTDITIAQFFTNMFSSNMFVTFSESNILQTVVIAVMLGVAIMLVKNDEHREKLISGANALCSMVFSLIGMIMKASPIGIFFLMGASFGKYGTSIFTSMATLLGTYYLACILQVLLVYGLVLWFAAGISPLRFIRDSAELWVYTLSTCSSVAAIPVNMKVAREKFNVPDSISSFTVPLGSQMNYDGSVILYGCVIMFISQVCGQSVSLEMMLRVVLLSAILSTGGGGIPGSGIVKLLVMVEAFSLPTEIVGIIAAFYRLFDMGTTTNNCLGDLAGTVLVSKLEENRAKKLAATQNNN</sequence>
<feature type="transmembrane region" description="Helical" evidence="7">
    <location>
        <begin position="353"/>
        <end position="374"/>
    </location>
</feature>
<organism evidence="8 9">
    <name type="scientific">Faecalibacterium prausnitzii</name>
    <dbReference type="NCBI Taxonomy" id="853"/>
    <lineage>
        <taxon>Bacteria</taxon>
        <taxon>Bacillati</taxon>
        <taxon>Bacillota</taxon>
        <taxon>Clostridia</taxon>
        <taxon>Eubacteriales</taxon>
        <taxon>Oscillospiraceae</taxon>
        <taxon>Faecalibacterium</taxon>
    </lineage>
</organism>
<dbReference type="EMBL" id="QVER01000004">
    <property type="protein sequence ID" value="RGB92396.1"/>
    <property type="molecule type" value="Genomic_DNA"/>
</dbReference>
<keyword evidence="3" id="KW-1003">Cell membrane</keyword>
<reference evidence="8 9" key="1">
    <citation type="submission" date="2018-08" db="EMBL/GenBank/DDBJ databases">
        <title>A genome reference for cultivated species of the human gut microbiota.</title>
        <authorList>
            <person name="Zou Y."/>
            <person name="Xue W."/>
            <person name="Luo G."/>
        </authorList>
    </citation>
    <scope>NUCLEOTIDE SEQUENCE [LARGE SCALE GENOMIC DNA]</scope>
    <source>
        <strain evidence="8 9">AF32-8AC</strain>
    </source>
</reference>
<feature type="transmembrane region" description="Helical" evidence="7">
    <location>
        <begin position="41"/>
        <end position="62"/>
    </location>
</feature>